<dbReference type="RefSeq" id="WP_055263216.1">
    <property type="nucleotide sequence ID" value="NZ_CYXV01000010.1"/>
</dbReference>
<accession>A0A173TS51</accession>
<sequence length="211" mass="24827">MTRVYFVRHAQPEHEWEEDRTRPLTEEGKKDSAIVLEFLKDKKIDAFYCSPYKRSMDTIAEAADFFTKKIITDERLREREKGLDGNNHGMFQKRWADHNYHEEGGESIAMVQKRNIEALNEILSDNTDKDIVIGTHGTALSTILNFYDSNFGCEDFLRIIDWMPYIIELDFESSCNEMESECPIYSFKLIAKQEHCYIEKEFKGKQRADKN</sequence>
<dbReference type="InterPro" id="IPR013078">
    <property type="entry name" value="His_Pase_superF_clade-1"/>
</dbReference>
<dbReference type="InterPro" id="IPR050275">
    <property type="entry name" value="PGM_Phosphatase"/>
</dbReference>
<evidence type="ECO:0000313" key="2">
    <source>
        <dbReference type="Proteomes" id="UP000095495"/>
    </source>
</evidence>
<dbReference type="SUPFAM" id="SSF53254">
    <property type="entry name" value="Phosphoglycerate mutase-like"/>
    <property type="match status" value="1"/>
</dbReference>
<reference evidence="1 2" key="1">
    <citation type="submission" date="2015-09" db="EMBL/GenBank/DDBJ databases">
        <authorList>
            <consortium name="Pathogen Informatics"/>
        </authorList>
    </citation>
    <scope>NUCLEOTIDE SEQUENCE [LARGE SCALE GENOMIC DNA]</scope>
    <source>
        <strain evidence="1 2">2789STDY5608863</strain>
    </source>
</reference>
<dbReference type="Pfam" id="PF00300">
    <property type="entry name" value="His_Phos_1"/>
    <property type="match status" value="1"/>
</dbReference>
<evidence type="ECO:0000313" key="1">
    <source>
        <dbReference type="EMBL" id="CUN05099.1"/>
    </source>
</evidence>
<dbReference type="EMBL" id="CYXV01000010">
    <property type="protein sequence ID" value="CUN05099.1"/>
    <property type="molecule type" value="Genomic_DNA"/>
</dbReference>
<dbReference type="PANTHER" id="PTHR48100:SF59">
    <property type="entry name" value="ADENOSYLCOBALAMIN_ALPHA-RIBAZOLE PHOSPHATASE"/>
    <property type="match status" value="1"/>
</dbReference>
<dbReference type="GO" id="GO:0005737">
    <property type="term" value="C:cytoplasm"/>
    <property type="evidence" value="ECO:0007669"/>
    <property type="project" value="TreeGrafter"/>
</dbReference>
<dbReference type="InterPro" id="IPR029033">
    <property type="entry name" value="His_PPase_superfam"/>
</dbReference>
<proteinExistence type="predicted"/>
<dbReference type="SMART" id="SM00855">
    <property type="entry name" value="PGAM"/>
    <property type="match status" value="1"/>
</dbReference>
<dbReference type="Gene3D" id="3.40.50.1240">
    <property type="entry name" value="Phosphoglycerate mutase-like"/>
    <property type="match status" value="1"/>
</dbReference>
<dbReference type="AlphaFoldDB" id="A0A173TS51"/>
<dbReference type="GO" id="GO:0016791">
    <property type="term" value="F:phosphatase activity"/>
    <property type="evidence" value="ECO:0007669"/>
    <property type="project" value="TreeGrafter"/>
</dbReference>
<dbReference type="CDD" id="cd07067">
    <property type="entry name" value="HP_PGM_like"/>
    <property type="match status" value="1"/>
</dbReference>
<protein>
    <submittedName>
        <fullName evidence="1">Bifunctional RNase H/acid phosphatase</fullName>
    </submittedName>
</protein>
<gene>
    <name evidence="1" type="ORF">ERS852420_02383</name>
</gene>
<organism evidence="1 2">
    <name type="scientific">Roseburia faecis</name>
    <dbReference type="NCBI Taxonomy" id="301302"/>
    <lineage>
        <taxon>Bacteria</taxon>
        <taxon>Bacillati</taxon>
        <taxon>Bacillota</taxon>
        <taxon>Clostridia</taxon>
        <taxon>Lachnospirales</taxon>
        <taxon>Lachnospiraceae</taxon>
        <taxon>Roseburia</taxon>
    </lineage>
</organism>
<dbReference type="Proteomes" id="UP000095495">
    <property type="component" value="Unassembled WGS sequence"/>
</dbReference>
<name>A0A173TS51_9FIRM</name>
<dbReference type="PANTHER" id="PTHR48100">
    <property type="entry name" value="BROAD-SPECIFICITY PHOSPHATASE YOR283W-RELATED"/>
    <property type="match status" value="1"/>
</dbReference>